<protein>
    <submittedName>
        <fullName evidence="1">Uncharacterized protein</fullName>
    </submittedName>
</protein>
<dbReference type="Proteomes" id="UP000269396">
    <property type="component" value="Unassembled WGS sequence"/>
</dbReference>
<proteinExistence type="predicted"/>
<dbReference type="EMBL" id="UZAL01038765">
    <property type="protein sequence ID" value="VDP74279.1"/>
    <property type="molecule type" value="Genomic_DNA"/>
</dbReference>
<sequence>MLVFIRKMPRPFTFRTSCSSKHVITNNKNWF</sequence>
<accession>A0A183PSX6</accession>
<gene>
    <name evidence="1" type="ORF">SMTD_LOCUS17462</name>
</gene>
<evidence type="ECO:0000313" key="1">
    <source>
        <dbReference type="EMBL" id="VDP74279.1"/>
    </source>
</evidence>
<dbReference type="AlphaFoldDB" id="A0A183PSX6"/>
<reference evidence="1 2" key="1">
    <citation type="submission" date="2018-11" db="EMBL/GenBank/DDBJ databases">
        <authorList>
            <consortium name="Pathogen Informatics"/>
        </authorList>
    </citation>
    <scope>NUCLEOTIDE SEQUENCE [LARGE SCALE GENOMIC DNA]</scope>
    <source>
        <strain>Denwood</strain>
        <strain evidence="2">Zambia</strain>
    </source>
</reference>
<organism evidence="1 2">
    <name type="scientific">Schistosoma mattheei</name>
    <dbReference type="NCBI Taxonomy" id="31246"/>
    <lineage>
        <taxon>Eukaryota</taxon>
        <taxon>Metazoa</taxon>
        <taxon>Spiralia</taxon>
        <taxon>Lophotrochozoa</taxon>
        <taxon>Platyhelminthes</taxon>
        <taxon>Trematoda</taxon>
        <taxon>Digenea</taxon>
        <taxon>Strigeidida</taxon>
        <taxon>Schistosomatoidea</taxon>
        <taxon>Schistosomatidae</taxon>
        <taxon>Schistosoma</taxon>
    </lineage>
</organism>
<evidence type="ECO:0000313" key="2">
    <source>
        <dbReference type="Proteomes" id="UP000269396"/>
    </source>
</evidence>
<name>A0A183PSX6_9TREM</name>
<keyword evidence="2" id="KW-1185">Reference proteome</keyword>